<dbReference type="EMBL" id="BGPR01011406">
    <property type="protein sequence ID" value="GBN51146.1"/>
    <property type="molecule type" value="Genomic_DNA"/>
</dbReference>
<protein>
    <submittedName>
        <fullName evidence="2">Uncharacterized protein</fullName>
    </submittedName>
</protein>
<proteinExistence type="predicted"/>
<dbReference type="OrthoDB" id="10543629at2759"/>
<reference evidence="2 3" key="1">
    <citation type="journal article" date="2019" name="Sci. Rep.">
        <title>Orb-weaving spider Araneus ventricosus genome elucidates the spidroin gene catalogue.</title>
        <authorList>
            <person name="Kono N."/>
            <person name="Nakamura H."/>
            <person name="Ohtoshi R."/>
            <person name="Moran D.A.P."/>
            <person name="Shinohara A."/>
            <person name="Yoshida Y."/>
            <person name="Fujiwara M."/>
            <person name="Mori M."/>
            <person name="Tomita M."/>
            <person name="Arakawa K."/>
        </authorList>
    </citation>
    <scope>NUCLEOTIDE SEQUENCE [LARGE SCALE GENOMIC DNA]</scope>
</reference>
<dbReference type="AlphaFoldDB" id="A0A4Y2PM06"/>
<sequence length="207" mass="23575">MLISLYIFNDCHLLASASELHVKVPSPKKELTPKESLDFVESLQIPSPSKELFSPEILDPTETIKIPSPKQKLKRSDYQLITLYKADDPVFEQYSGYDADISEDEDDAMSSSSSEYFTAEEDNTSSGSLMSDSEVDALESEMNRIFMDMQLLSRRLRQIPRDQNRTMKSDVGRFRRKFMHTDSKIKKMVCGGISIRSCSFTSTPLVF</sequence>
<organism evidence="2 3">
    <name type="scientific">Araneus ventricosus</name>
    <name type="common">Orbweaver spider</name>
    <name type="synonym">Epeira ventricosa</name>
    <dbReference type="NCBI Taxonomy" id="182803"/>
    <lineage>
        <taxon>Eukaryota</taxon>
        <taxon>Metazoa</taxon>
        <taxon>Ecdysozoa</taxon>
        <taxon>Arthropoda</taxon>
        <taxon>Chelicerata</taxon>
        <taxon>Arachnida</taxon>
        <taxon>Araneae</taxon>
        <taxon>Araneomorphae</taxon>
        <taxon>Entelegynae</taxon>
        <taxon>Araneoidea</taxon>
        <taxon>Araneidae</taxon>
        <taxon>Araneus</taxon>
    </lineage>
</organism>
<comment type="caution">
    <text evidence="2">The sequence shown here is derived from an EMBL/GenBank/DDBJ whole genome shotgun (WGS) entry which is preliminary data.</text>
</comment>
<dbReference type="Proteomes" id="UP000499080">
    <property type="component" value="Unassembled WGS sequence"/>
</dbReference>
<keyword evidence="3" id="KW-1185">Reference proteome</keyword>
<gene>
    <name evidence="2" type="ORF">AVEN_267276_1</name>
</gene>
<evidence type="ECO:0000313" key="3">
    <source>
        <dbReference type="Proteomes" id="UP000499080"/>
    </source>
</evidence>
<evidence type="ECO:0000256" key="1">
    <source>
        <dbReference type="SAM" id="MobiDB-lite"/>
    </source>
</evidence>
<accession>A0A4Y2PM06</accession>
<name>A0A4Y2PM06_ARAVE</name>
<feature type="region of interest" description="Disordered" evidence="1">
    <location>
        <begin position="102"/>
        <end position="131"/>
    </location>
</feature>
<evidence type="ECO:0000313" key="2">
    <source>
        <dbReference type="EMBL" id="GBN51146.1"/>
    </source>
</evidence>